<dbReference type="InterPro" id="IPR020103">
    <property type="entry name" value="PsdUridine_synth_cat_dom_sf"/>
</dbReference>
<dbReference type="PROSITE" id="PS50984">
    <property type="entry name" value="TRUD"/>
    <property type="match status" value="1"/>
</dbReference>
<gene>
    <name evidence="5" type="ORF">ANANG_G00310560</name>
</gene>
<dbReference type="InterPro" id="IPR042214">
    <property type="entry name" value="TruD_catalytic"/>
</dbReference>
<protein>
    <recommendedName>
        <fullName evidence="4">TRUD domain-containing protein</fullName>
    </recommendedName>
</protein>
<evidence type="ECO:0000256" key="3">
    <source>
        <dbReference type="ARBA" id="ARBA00023235"/>
    </source>
</evidence>
<organism evidence="5 6">
    <name type="scientific">Anguilla anguilla</name>
    <name type="common">European freshwater eel</name>
    <name type="synonym">Muraena anguilla</name>
    <dbReference type="NCBI Taxonomy" id="7936"/>
    <lineage>
        <taxon>Eukaryota</taxon>
        <taxon>Metazoa</taxon>
        <taxon>Chordata</taxon>
        <taxon>Craniata</taxon>
        <taxon>Vertebrata</taxon>
        <taxon>Euteleostomi</taxon>
        <taxon>Actinopterygii</taxon>
        <taxon>Neopterygii</taxon>
        <taxon>Teleostei</taxon>
        <taxon>Anguilliformes</taxon>
        <taxon>Anguillidae</taxon>
        <taxon>Anguilla</taxon>
    </lineage>
</organism>
<dbReference type="Pfam" id="PF23943">
    <property type="entry name" value="PUS7L_N"/>
    <property type="match status" value="1"/>
</dbReference>
<reference evidence="5" key="1">
    <citation type="submission" date="2021-01" db="EMBL/GenBank/DDBJ databases">
        <title>A chromosome-scale assembly of European eel, Anguilla anguilla.</title>
        <authorList>
            <person name="Henkel C."/>
            <person name="Jong-Raadsen S.A."/>
            <person name="Dufour S."/>
            <person name="Weltzien F.-A."/>
            <person name="Palstra A.P."/>
            <person name="Pelster B."/>
            <person name="Spaink H.P."/>
            <person name="Van Den Thillart G.E."/>
            <person name="Jansen H."/>
            <person name="Zahm M."/>
            <person name="Klopp C."/>
            <person name="Cedric C."/>
            <person name="Louis A."/>
            <person name="Berthelot C."/>
            <person name="Parey E."/>
            <person name="Roest Crollius H."/>
            <person name="Montfort J."/>
            <person name="Robinson-Rechavi M."/>
            <person name="Bucao C."/>
            <person name="Bouchez O."/>
            <person name="Gislard M."/>
            <person name="Lluch J."/>
            <person name="Milhes M."/>
            <person name="Lampietro C."/>
            <person name="Lopez Roques C."/>
            <person name="Donnadieu C."/>
            <person name="Braasch I."/>
            <person name="Desvignes T."/>
            <person name="Postlethwait J."/>
            <person name="Bobe J."/>
            <person name="Guiguen Y."/>
            <person name="Dirks R."/>
        </authorList>
    </citation>
    <scope>NUCLEOTIDE SEQUENCE</scope>
    <source>
        <strain evidence="5">Tag_6206</strain>
        <tissue evidence="5">Liver</tissue>
    </source>
</reference>
<sequence length="602" mass="65922">MEEEAKTDSLALECFMSDHQGFFGSIKNSTRDFVVTEINISGQLVTETTLLEHVTPQLSDGSGQVCLGGELKIEGQVSTLTTDCASEETDSTPGELDCAVVDCRNSDTTAACDDVYDLEGVLGHAVNEALEQFAASARDAPRLVETAKSAELSLGMFPEKHQRALVHRAVRHFFPFLMTLTNKTEVLVKEDPDYEELARLVSEEEAEDFFRFIDAKVPNASFTFAQDDSKEHRKAVHHFLSKRFGKLVETKSFSDVAGHGLQKTSITVRFRARSKPGKKRTATDCQEECAIYTGFTLRKENLETLEAIGYMAALLGVLPSDFTYARHQGQTGPDAPVHGGEEDLPSGSVLCAFRNAVWLLLTQKSPEFEKKGIQLSHIQPVSQPLHLGRLRGNRFQLVVRDLRPHGPGSGADLPRLVREALDNVEAKGFVNAYGPQRFGAGQGVKADQVGLALLKGEMVTAVRLFFTPDEGDDLQNRAKNHFLQTGNAKESLALMPGHKVRSGWCSAPCTATGRGGRVRPRLAQPPPACGPFYVHAYCSRVERGAACRLRRLGRGAAALRGDLVWTREGRGQGRGQGGEQAPQKVHVVTLQKRQKVCSPSVR</sequence>
<evidence type="ECO:0000256" key="1">
    <source>
        <dbReference type="ARBA" id="ARBA00001166"/>
    </source>
</evidence>
<accession>A0A9D3LH39</accession>
<dbReference type="InterPro" id="IPR056961">
    <property type="entry name" value="R3H_PUS7L"/>
</dbReference>
<dbReference type="Pfam" id="PF25094">
    <property type="entry name" value="R3H_PUS7L"/>
    <property type="match status" value="1"/>
</dbReference>
<name>A0A9D3LH39_ANGAN</name>
<dbReference type="EMBL" id="JAFIRN010000019">
    <property type="protein sequence ID" value="KAG5830432.1"/>
    <property type="molecule type" value="Genomic_DNA"/>
</dbReference>
<dbReference type="PANTHER" id="PTHR13326">
    <property type="entry name" value="TRNA PSEUDOURIDINE SYNTHASE D"/>
    <property type="match status" value="1"/>
</dbReference>
<feature type="domain" description="TRUD" evidence="4">
    <location>
        <begin position="428"/>
        <end position="602"/>
    </location>
</feature>
<dbReference type="InterPro" id="IPR011760">
    <property type="entry name" value="PsdUridine_synth_TruD_insert"/>
</dbReference>
<dbReference type="AlphaFoldDB" id="A0A9D3LH39"/>
<comment type="caution">
    <text evidence="5">The sequence shown here is derived from an EMBL/GenBank/DDBJ whole genome shotgun (WGS) entry which is preliminary data.</text>
</comment>
<keyword evidence="3" id="KW-0413">Isomerase</keyword>
<dbReference type="GO" id="GO:0003723">
    <property type="term" value="F:RNA binding"/>
    <property type="evidence" value="ECO:0007669"/>
    <property type="project" value="InterPro"/>
</dbReference>
<comment type="catalytic activity">
    <reaction evidence="1">
        <text>a uridine in mRNA = a pseudouridine in mRNA</text>
        <dbReference type="Rhea" id="RHEA:56644"/>
        <dbReference type="Rhea" id="RHEA-COMP:14658"/>
        <dbReference type="Rhea" id="RHEA-COMP:14659"/>
        <dbReference type="ChEBI" id="CHEBI:65314"/>
        <dbReference type="ChEBI" id="CHEBI:65315"/>
    </reaction>
</comment>
<keyword evidence="6" id="KW-1185">Reference proteome</keyword>
<evidence type="ECO:0000256" key="2">
    <source>
        <dbReference type="ARBA" id="ARBA00007953"/>
    </source>
</evidence>
<dbReference type="GO" id="GO:0009982">
    <property type="term" value="F:pseudouridine synthase activity"/>
    <property type="evidence" value="ECO:0007669"/>
    <property type="project" value="InterPro"/>
</dbReference>
<dbReference type="PIRSF" id="PIRSF037016">
    <property type="entry name" value="Pseudouridin_synth_euk_prd"/>
    <property type="match status" value="1"/>
</dbReference>
<evidence type="ECO:0000259" key="4">
    <source>
        <dbReference type="PROSITE" id="PS50984"/>
    </source>
</evidence>
<dbReference type="SUPFAM" id="SSF55120">
    <property type="entry name" value="Pseudouridine synthase"/>
    <property type="match status" value="1"/>
</dbReference>
<dbReference type="Gene3D" id="3.30.2350.20">
    <property type="entry name" value="TruD, catalytic domain"/>
    <property type="match status" value="1"/>
</dbReference>
<dbReference type="Pfam" id="PF01142">
    <property type="entry name" value="TruD"/>
    <property type="match status" value="1"/>
</dbReference>
<dbReference type="InterPro" id="IPR001656">
    <property type="entry name" value="PsdUridine_synth_TruD"/>
</dbReference>
<dbReference type="Proteomes" id="UP001044222">
    <property type="component" value="Chromosome 19"/>
</dbReference>
<proteinExistence type="inferred from homology"/>
<evidence type="ECO:0000313" key="5">
    <source>
        <dbReference type="EMBL" id="KAG5830432.1"/>
    </source>
</evidence>
<dbReference type="GO" id="GO:0005634">
    <property type="term" value="C:nucleus"/>
    <property type="evidence" value="ECO:0007669"/>
    <property type="project" value="TreeGrafter"/>
</dbReference>
<comment type="similarity">
    <text evidence="2">Belongs to the pseudouridine synthase TruD family.</text>
</comment>
<dbReference type="InterPro" id="IPR056963">
    <property type="entry name" value="PUS7L_N"/>
</dbReference>
<dbReference type="PANTHER" id="PTHR13326:SF21">
    <property type="entry name" value="PSEUDOURIDYLATE SYNTHASE PUS7L"/>
    <property type="match status" value="1"/>
</dbReference>
<evidence type="ECO:0000313" key="6">
    <source>
        <dbReference type="Proteomes" id="UP001044222"/>
    </source>
</evidence>
<dbReference type="GO" id="GO:0001522">
    <property type="term" value="P:pseudouridine synthesis"/>
    <property type="evidence" value="ECO:0007669"/>
    <property type="project" value="InterPro"/>
</dbReference>